<evidence type="ECO:0000256" key="1">
    <source>
        <dbReference type="ARBA" id="ARBA00009091"/>
    </source>
</evidence>
<keyword evidence="2" id="KW-0732">Signal</keyword>
<name>A0A0W8FRQ3_9ZZZZ</name>
<evidence type="ECO:0000256" key="2">
    <source>
        <dbReference type="ARBA" id="ARBA00022729"/>
    </source>
</evidence>
<dbReference type="GO" id="GO:0050821">
    <property type="term" value="P:protein stabilization"/>
    <property type="evidence" value="ECO:0007669"/>
    <property type="project" value="TreeGrafter"/>
</dbReference>
<dbReference type="Pfam" id="PF03938">
    <property type="entry name" value="OmpH"/>
    <property type="match status" value="1"/>
</dbReference>
<dbReference type="PANTHER" id="PTHR35089:SF1">
    <property type="entry name" value="CHAPERONE PROTEIN SKP"/>
    <property type="match status" value="1"/>
</dbReference>
<dbReference type="PANTHER" id="PTHR35089">
    <property type="entry name" value="CHAPERONE PROTEIN SKP"/>
    <property type="match status" value="1"/>
</dbReference>
<keyword evidence="3" id="KW-0175">Coiled coil</keyword>
<dbReference type="EMBL" id="LNQE01000906">
    <property type="protein sequence ID" value="KUG23449.1"/>
    <property type="molecule type" value="Genomic_DNA"/>
</dbReference>
<dbReference type="InterPro" id="IPR024930">
    <property type="entry name" value="Skp_dom_sf"/>
</dbReference>
<dbReference type="SUPFAM" id="SSF111384">
    <property type="entry name" value="OmpH-like"/>
    <property type="match status" value="1"/>
</dbReference>
<accession>A0A0W8FRQ3</accession>
<protein>
    <submittedName>
        <fullName evidence="4">Outer membrane protein h</fullName>
    </submittedName>
</protein>
<comment type="similarity">
    <text evidence="1">Belongs to the Skp family.</text>
</comment>
<dbReference type="GO" id="GO:0005829">
    <property type="term" value="C:cytosol"/>
    <property type="evidence" value="ECO:0007669"/>
    <property type="project" value="TreeGrafter"/>
</dbReference>
<sequence length="172" mass="19931">MKKNICLMVGIIFVFFVCSAGSFAADKIGFINLQEIMQNSNAGKKAADDFKKYYDKETQEIKTAEKELKKMKEELDKQGSIMTQSSQKEKETAYQKKLRDYQLLVNDTNEELKKRDQEMTQKLMPGIMKIVRAIAEKEKYTLVIDVATLPIPYFAKENDFSKKVIEEFNKTK</sequence>
<organism evidence="4">
    <name type="scientific">hydrocarbon metagenome</name>
    <dbReference type="NCBI Taxonomy" id="938273"/>
    <lineage>
        <taxon>unclassified sequences</taxon>
        <taxon>metagenomes</taxon>
        <taxon>ecological metagenomes</taxon>
    </lineage>
</organism>
<proteinExistence type="inferred from homology"/>
<reference evidence="4" key="1">
    <citation type="journal article" date="2015" name="Proc. Natl. Acad. Sci. U.S.A.">
        <title>Networks of energetic and metabolic interactions define dynamics in microbial communities.</title>
        <authorList>
            <person name="Embree M."/>
            <person name="Liu J.K."/>
            <person name="Al-Bassam M.M."/>
            <person name="Zengler K."/>
        </authorList>
    </citation>
    <scope>NUCLEOTIDE SEQUENCE</scope>
</reference>
<dbReference type="InterPro" id="IPR005632">
    <property type="entry name" value="Chaperone_Skp"/>
</dbReference>
<feature type="coiled-coil region" evidence="3">
    <location>
        <begin position="47"/>
        <end position="118"/>
    </location>
</feature>
<dbReference type="SMART" id="SM00935">
    <property type="entry name" value="OmpH"/>
    <property type="match status" value="1"/>
</dbReference>
<dbReference type="GO" id="GO:0051082">
    <property type="term" value="F:unfolded protein binding"/>
    <property type="evidence" value="ECO:0007669"/>
    <property type="project" value="InterPro"/>
</dbReference>
<gene>
    <name evidence="4" type="ORF">ASZ90_006755</name>
</gene>
<evidence type="ECO:0000256" key="3">
    <source>
        <dbReference type="SAM" id="Coils"/>
    </source>
</evidence>
<dbReference type="Gene3D" id="3.30.910.20">
    <property type="entry name" value="Skp domain"/>
    <property type="match status" value="1"/>
</dbReference>
<dbReference type="AlphaFoldDB" id="A0A0W8FRQ3"/>
<evidence type="ECO:0000313" key="4">
    <source>
        <dbReference type="EMBL" id="KUG23449.1"/>
    </source>
</evidence>
<comment type="caution">
    <text evidence="4">The sequence shown here is derived from an EMBL/GenBank/DDBJ whole genome shotgun (WGS) entry which is preliminary data.</text>
</comment>